<comment type="caution">
    <text evidence="1">The sequence shown here is derived from an EMBL/GenBank/DDBJ whole genome shotgun (WGS) entry which is preliminary data.</text>
</comment>
<protein>
    <submittedName>
        <fullName evidence="1">Uncharacterized protein</fullName>
    </submittedName>
</protein>
<proteinExistence type="predicted"/>
<accession>A1ZP76</accession>
<reference evidence="1 2" key="1">
    <citation type="submission" date="2007-01" db="EMBL/GenBank/DDBJ databases">
        <authorList>
            <person name="Haygood M."/>
            <person name="Podell S."/>
            <person name="Anderson C."/>
            <person name="Hopkinson B."/>
            <person name="Roe K."/>
            <person name="Barbeau K."/>
            <person name="Gaasterland T."/>
            <person name="Ferriera S."/>
            <person name="Johnson J."/>
            <person name="Kravitz S."/>
            <person name="Beeson K."/>
            <person name="Sutton G."/>
            <person name="Rogers Y.-H."/>
            <person name="Friedman R."/>
            <person name="Frazier M."/>
            <person name="Venter J.C."/>
        </authorList>
    </citation>
    <scope>NUCLEOTIDE SEQUENCE [LARGE SCALE GENOMIC DNA]</scope>
    <source>
        <strain evidence="1 2">ATCC 23134</strain>
    </source>
</reference>
<dbReference type="RefSeq" id="WP_002698876.1">
    <property type="nucleotide sequence ID" value="NZ_AAWS01000020.1"/>
</dbReference>
<evidence type="ECO:0000313" key="1">
    <source>
        <dbReference type="EMBL" id="EAY27868.1"/>
    </source>
</evidence>
<dbReference type="Proteomes" id="UP000004095">
    <property type="component" value="Unassembled WGS sequence"/>
</dbReference>
<sequence>MNLVEKFQAIIITKQQQKALKGGFTIIGGEQEEVQNIVGGEQEEVQNFAG</sequence>
<gene>
    <name evidence="1" type="ORF">M23134_00309</name>
</gene>
<organism evidence="1 2">
    <name type="scientific">Microscilla marina ATCC 23134</name>
    <dbReference type="NCBI Taxonomy" id="313606"/>
    <lineage>
        <taxon>Bacteria</taxon>
        <taxon>Pseudomonadati</taxon>
        <taxon>Bacteroidota</taxon>
        <taxon>Cytophagia</taxon>
        <taxon>Cytophagales</taxon>
        <taxon>Microscillaceae</taxon>
        <taxon>Microscilla</taxon>
    </lineage>
</organism>
<name>A1ZP76_MICM2</name>
<evidence type="ECO:0000313" key="2">
    <source>
        <dbReference type="Proteomes" id="UP000004095"/>
    </source>
</evidence>
<dbReference type="EMBL" id="AAWS01000020">
    <property type="protein sequence ID" value="EAY27868.1"/>
    <property type="molecule type" value="Genomic_DNA"/>
</dbReference>
<keyword evidence="2" id="KW-1185">Reference proteome</keyword>
<dbReference type="AlphaFoldDB" id="A1ZP76"/>